<proteinExistence type="predicted"/>
<keyword evidence="8" id="KW-1185">Reference proteome</keyword>
<comment type="subcellular location">
    <subcellularLocation>
        <location evidence="1">Membrane</location>
    </subcellularLocation>
</comment>
<evidence type="ECO:0000256" key="6">
    <source>
        <dbReference type="ARBA" id="ARBA00023310"/>
    </source>
</evidence>
<evidence type="ECO:0008006" key="9">
    <source>
        <dbReference type="Google" id="ProtNLM"/>
    </source>
</evidence>
<organism evidence="7 8">
    <name type="scientific">Candidatus Mycosynbacter amalyticus</name>
    <dbReference type="NCBI Taxonomy" id="2665156"/>
    <lineage>
        <taxon>Bacteria</taxon>
        <taxon>Candidatus Saccharimonadota</taxon>
        <taxon>Candidatus Saccharimonadota incertae sedis</taxon>
        <taxon>Candidatus Mycosynbacter</taxon>
    </lineage>
</organism>
<evidence type="ECO:0000256" key="2">
    <source>
        <dbReference type="ARBA" id="ARBA00022448"/>
    </source>
</evidence>
<dbReference type="Proteomes" id="UP001059824">
    <property type="component" value="Chromosome"/>
</dbReference>
<evidence type="ECO:0000256" key="4">
    <source>
        <dbReference type="ARBA" id="ARBA00023065"/>
    </source>
</evidence>
<evidence type="ECO:0000313" key="7">
    <source>
        <dbReference type="EMBL" id="QHN42721.1"/>
    </source>
</evidence>
<keyword evidence="2" id="KW-0813">Transport</keyword>
<sequence>MAKLSRRKIAELWAEELLKGRDITGNIAAYLVTERRVDETDLIVRDTESALAARGVVVADLTSANGLSSESRAAIEKFLIVSMNAKKVAFREATDPSVIAGVRVETAGQQLDATLRTRLNQLKASKI</sequence>
<evidence type="ECO:0000256" key="3">
    <source>
        <dbReference type="ARBA" id="ARBA00022781"/>
    </source>
</evidence>
<dbReference type="AlphaFoldDB" id="A0A857MNK9"/>
<dbReference type="PRINTS" id="PR00125">
    <property type="entry name" value="ATPASEDELTA"/>
</dbReference>
<gene>
    <name evidence="7" type="ORF">GII36_02525</name>
</gene>
<dbReference type="GO" id="GO:0016020">
    <property type="term" value="C:membrane"/>
    <property type="evidence" value="ECO:0007669"/>
    <property type="project" value="UniProtKB-SubCell"/>
</dbReference>
<dbReference type="KEGG" id="mama:GII36_02525"/>
<keyword evidence="3" id="KW-0375">Hydrogen ion transport</keyword>
<keyword evidence="4" id="KW-0406">Ion transport</keyword>
<evidence type="ECO:0000313" key="8">
    <source>
        <dbReference type="Proteomes" id="UP001059824"/>
    </source>
</evidence>
<dbReference type="InterPro" id="IPR000711">
    <property type="entry name" value="ATPase_OSCP/dsu"/>
</dbReference>
<name>A0A857MNK9_9BACT</name>
<keyword evidence="5" id="KW-0472">Membrane</keyword>
<dbReference type="PANTHER" id="PTHR11910">
    <property type="entry name" value="ATP SYNTHASE DELTA CHAIN"/>
    <property type="match status" value="1"/>
</dbReference>
<dbReference type="EMBL" id="CP045921">
    <property type="protein sequence ID" value="QHN42721.1"/>
    <property type="molecule type" value="Genomic_DNA"/>
</dbReference>
<protein>
    <recommendedName>
        <fullName evidence="9">F-type ATPase subunit delta</fullName>
    </recommendedName>
</protein>
<dbReference type="GO" id="GO:0046933">
    <property type="term" value="F:proton-transporting ATP synthase activity, rotational mechanism"/>
    <property type="evidence" value="ECO:0007669"/>
    <property type="project" value="InterPro"/>
</dbReference>
<evidence type="ECO:0000256" key="5">
    <source>
        <dbReference type="ARBA" id="ARBA00023136"/>
    </source>
</evidence>
<dbReference type="Pfam" id="PF00213">
    <property type="entry name" value="OSCP"/>
    <property type="match status" value="1"/>
</dbReference>
<dbReference type="RefSeq" id="WP_260764227.1">
    <property type="nucleotide sequence ID" value="NZ_CP045921.1"/>
</dbReference>
<accession>A0A857MNK9</accession>
<keyword evidence="6" id="KW-0066">ATP synthesis</keyword>
<reference evidence="7" key="1">
    <citation type="journal article" date="2021" name="Nat. Microbiol.">
        <title>Cocultivation of an ultrasmall environmental parasitic bacterium with lytic ability against bacteria associated with wastewater foams.</title>
        <authorList>
            <person name="Batinovic S."/>
            <person name="Rose J.J.A."/>
            <person name="Ratcliffe J."/>
            <person name="Seviour R.J."/>
            <person name="Petrovski S."/>
        </authorList>
    </citation>
    <scope>NUCLEOTIDE SEQUENCE</scope>
    <source>
        <strain evidence="7">JR1</strain>
    </source>
</reference>
<evidence type="ECO:0000256" key="1">
    <source>
        <dbReference type="ARBA" id="ARBA00004370"/>
    </source>
</evidence>